<name>A0A318EI34_9GAMM</name>
<accession>A0A318EI34</accession>
<protein>
    <submittedName>
        <fullName evidence="1">Putative addiction module component (TIGR02574 family)</fullName>
    </submittedName>
</protein>
<proteinExistence type="predicted"/>
<sequence>MTEPEDIVTAARKLSPAARLKIVEEILDSVDVADATVDAAWAREAEDRVAAYRRGDLRALSLSDVLARYAKT</sequence>
<dbReference type="AlphaFoldDB" id="A0A318EI34"/>
<dbReference type="InterPro" id="IPR013406">
    <property type="entry name" value="CHP02574_addiction_mod"/>
</dbReference>
<evidence type="ECO:0000313" key="1">
    <source>
        <dbReference type="EMBL" id="PXV70276.1"/>
    </source>
</evidence>
<dbReference type="RefSeq" id="WP_110263958.1">
    <property type="nucleotide sequence ID" value="NZ_CAKZQT010000025.1"/>
</dbReference>
<dbReference type="NCBIfam" id="TIGR02574">
    <property type="entry name" value="stabl_TIGR02574"/>
    <property type="match status" value="1"/>
</dbReference>
<keyword evidence="2" id="KW-1185">Reference proteome</keyword>
<comment type="caution">
    <text evidence="1">The sequence shown here is derived from an EMBL/GenBank/DDBJ whole genome shotgun (WGS) entry which is preliminary data.</text>
</comment>
<evidence type="ECO:0000313" key="2">
    <source>
        <dbReference type="Proteomes" id="UP000248330"/>
    </source>
</evidence>
<organism evidence="1 2">
    <name type="scientific">Sinimarinibacterium flocculans</name>
    <dbReference type="NCBI Taxonomy" id="985250"/>
    <lineage>
        <taxon>Bacteria</taxon>
        <taxon>Pseudomonadati</taxon>
        <taxon>Pseudomonadota</taxon>
        <taxon>Gammaproteobacteria</taxon>
        <taxon>Nevskiales</taxon>
        <taxon>Nevskiaceae</taxon>
        <taxon>Sinimarinibacterium</taxon>
    </lineage>
</organism>
<dbReference type="Proteomes" id="UP000248330">
    <property type="component" value="Unassembled WGS sequence"/>
</dbReference>
<reference evidence="1 2" key="1">
    <citation type="submission" date="2018-04" db="EMBL/GenBank/DDBJ databases">
        <title>Genomic Encyclopedia of Type Strains, Phase IV (KMG-IV): sequencing the most valuable type-strain genomes for metagenomic binning, comparative biology and taxonomic classification.</title>
        <authorList>
            <person name="Goeker M."/>
        </authorList>
    </citation>
    <scope>NUCLEOTIDE SEQUENCE [LARGE SCALE GENOMIC DNA]</scope>
    <source>
        <strain evidence="1 2">DSM 104150</strain>
    </source>
</reference>
<dbReference type="Pfam" id="PF09720">
    <property type="entry name" value="Unstab_antitox"/>
    <property type="match status" value="1"/>
</dbReference>
<gene>
    <name evidence="1" type="ORF">C8D93_102128</name>
</gene>
<dbReference type="EMBL" id="QICN01000002">
    <property type="protein sequence ID" value="PXV70276.1"/>
    <property type="molecule type" value="Genomic_DNA"/>
</dbReference>